<feature type="region of interest" description="Disordered" evidence="1">
    <location>
        <begin position="46"/>
        <end position="103"/>
    </location>
</feature>
<accession>A0AAN7WF63</accession>
<organism evidence="2 3">
    <name type="scientific">Elasticomyces elasticus</name>
    <dbReference type="NCBI Taxonomy" id="574655"/>
    <lineage>
        <taxon>Eukaryota</taxon>
        <taxon>Fungi</taxon>
        <taxon>Dikarya</taxon>
        <taxon>Ascomycota</taxon>
        <taxon>Pezizomycotina</taxon>
        <taxon>Dothideomycetes</taxon>
        <taxon>Dothideomycetidae</taxon>
        <taxon>Mycosphaerellales</taxon>
        <taxon>Teratosphaeriaceae</taxon>
        <taxon>Elasticomyces</taxon>
    </lineage>
</organism>
<feature type="compositionally biased region" description="Low complexity" evidence="1">
    <location>
        <begin position="53"/>
        <end position="100"/>
    </location>
</feature>
<evidence type="ECO:0000313" key="3">
    <source>
        <dbReference type="Proteomes" id="UP001310594"/>
    </source>
</evidence>
<evidence type="ECO:0000256" key="1">
    <source>
        <dbReference type="SAM" id="MobiDB-lite"/>
    </source>
</evidence>
<reference evidence="2" key="1">
    <citation type="submission" date="2023-08" db="EMBL/GenBank/DDBJ databases">
        <title>Black Yeasts Isolated from many extreme environments.</title>
        <authorList>
            <person name="Coleine C."/>
            <person name="Stajich J.E."/>
            <person name="Selbmann L."/>
        </authorList>
    </citation>
    <scope>NUCLEOTIDE SEQUENCE</scope>
    <source>
        <strain evidence="2">CCFEE 5810</strain>
    </source>
</reference>
<protein>
    <submittedName>
        <fullName evidence="2">Uncharacterized protein</fullName>
    </submittedName>
</protein>
<evidence type="ECO:0000313" key="2">
    <source>
        <dbReference type="EMBL" id="KAK5708177.1"/>
    </source>
</evidence>
<dbReference type="AlphaFoldDB" id="A0AAN7WF63"/>
<dbReference type="EMBL" id="JAVRQU010000001">
    <property type="protein sequence ID" value="KAK5708177.1"/>
    <property type="molecule type" value="Genomic_DNA"/>
</dbReference>
<gene>
    <name evidence="2" type="ORF">LTR97_000717</name>
</gene>
<dbReference type="Proteomes" id="UP001310594">
    <property type="component" value="Unassembled WGS sequence"/>
</dbReference>
<comment type="caution">
    <text evidence="2">The sequence shown here is derived from an EMBL/GenBank/DDBJ whole genome shotgun (WGS) entry which is preliminary data.</text>
</comment>
<name>A0AAN7WF63_9PEZI</name>
<sequence length="190" mass="19816">MLTILIMLITSATAAVVQMPAPRFAEASPSLPNYLQGAKNRASVTHTDVVSITSPSTPSPTYRVQTSSRSKTSSRLQTSTRSRTSTRSTPTPSPKRNSTPISSAQITASASLPVKAGGNSCTPISICVDAITCGQRYGGCYDKNHCDGNTSPYPVPTCTADAGADLTKNNVVLERNDTKDGTAKAVVAHG</sequence>
<proteinExistence type="predicted"/>